<keyword evidence="2" id="KW-1185">Reference proteome</keyword>
<evidence type="ECO:0000313" key="1">
    <source>
        <dbReference type="EMBL" id="MED6181814.1"/>
    </source>
</evidence>
<name>A0ABU6W8Y7_9FABA</name>
<comment type="caution">
    <text evidence="1">The sequence shown here is derived from an EMBL/GenBank/DDBJ whole genome shotgun (WGS) entry which is preliminary data.</text>
</comment>
<dbReference type="Proteomes" id="UP001341840">
    <property type="component" value="Unassembled WGS sequence"/>
</dbReference>
<accession>A0ABU6W8Y7</accession>
<proteinExistence type="predicted"/>
<gene>
    <name evidence="1" type="ORF">PIB30_022843</name>
</gene>
<protein>
    <submittedName>
        <fullName evidence="1">Uncharacterized protein</fullName>
    </submittedName>
</protein>
<evidence type="ECO:0000313" key="2">
    <source>
        <dbReference type="Proteomes" id="UP001341840"/>
    </source>
</evidence>
<sequence length="305" mass="35576">MTAKPSVTSAPSSRRKKPSLQSVSVVVNIAPTWELESFGPSLQGDLFDVFRMVCELSDHFSYGNDFPASFILAATCLLKLFWRRKMLRFFFADVLRSLFIYEMTNKKSCQNIRNPCVLFAVERDLYGWVDAEVFAQSSMITSNELPELHREIRLTGDVASERDFVLEAAGPSDRLPLQAPEDRTHFLWVYVELFTRLGVRLPFTDFQREVLARCRVADSQLHLNSWGFLRTFERVCLYFGFRPSWRTFLYTYQLHAPPPGNRFLSFRAYQGRRHFDAFEESIQESKWHYFKVLPLPGYDEGKPFP</sequence>
<dbReference type="EMBL" id="JASCZI010181321">
    <property type="protein sequence ID" value="MED6181814.1"/>
    <property type="molecule type" value="Genomic_DNA"/>
</dbReference>
<reference evidence="1 2" key="1">
    <citation type="journal article" date="2023" name="Plants (Basel)">
        <title>Bridging the Gap: Combining Genomics and Transcriptomics Approaches to Understand Stylosanthes scabra, an Orphan Legume from the Brazilian Caatinga.</title>
        <authorList>
            <person name="Ferreira-Neto J.R.C."/>
            <person name="da Silva M.D."/>
            <person name="Binneck E."/>
            <person name="de Melo N.F."/>
            <person name="da Silva R.H."/>
            <person name="de Melo A.L.T.M."/>
            <person name="Pandolfi V."/>
            <person name="Bustamante F.O."/>
            <person name="Brasileiro-Vidal A.C."/>
            <person name="Benko-Iseppon A.M."/>
        </authorList>
    </citation>
    <scope>NUCLEOTIDE SEQUENCE [LARGE SCALE GENOMIC DNA]</scope>
    <source>
        <tissue evidence="1">Leaves</tissue>
    </source>
</reference>
<organism evidence="1 2">
    <name type="scientific">Stylosanthes scabra</name>
    <dbReference type="NCBI Taxonomy" id="79078"/>
    <lineage>
        <taxon>Eukaryota</taxon>
        <taxon>Viridiplantae</taxon>
        <taxon>Streptophyta</taxon>
        <taxon>Embryophyta</taxon>
        <taxon>Tracheophyta</taxon>
        <taxon>Spermatophyta</taxon>
        <taxon>Magnoliopsida</taxon>
        <taxon>eudicotyledons</taxon>
        <taxon>Gunneridae</taxon>
        <taxon>Pentapetalae</taxon>
        <taxon>rosids</taxon>
        <taxon>fabids</taxon>
        <taxon>Fabales</taxon>
        <taxon>Fabaceae</taxon>
        <taxon>Papilionoideae</taxon>
        <taxon>50 kb inversion clade</taxon>
        <taxon>dalbergioids sensu lato</taxon>
        <taxon>Dalbergieae</taxon>
        <taxon>Pterocarpus clade</taxon>
        <taxon>Stylosanthes</taxon>
    </lineage>
</organism>